<name>A0A844GZM4_9CHRO</name>
<keyword evidence="3" id="KW-0813">Transport</keyword>
<dbReference type="Proteomes" id="UP000437131">
    <property type="component" value="Unassembled WGS sequence"/>
</dbReference>
<dbReference type="Pfam" id="PF02321">
    <property type="entry name" value="OEP"/>
    <property type="match status" value="1"/>
</dbReference>
<evidence type="ECO:0000256" key="4">
    <source>
        <dbReference type="ARBA" id="ARBA00022452"/>
    </source>
</evidence>
<evidence type="ECO:0000256" key="8">
    <source>
        <dbReference type="SAM" id="Phobius"/>
    </source>
</evidence>
<protein>
    <recommendedName>
        <fullName evidence="11">Outer membrane efflux protein</fullName>
    </recommendedName>
</protein>
<dbReference type="PANTHER" id="PTHR30026">
    <property type="entry name" value="OUTER MEMBRANE PROTEIN TOLC"/>
    <property type="match status" value="1"/>
</dbReference>
<evidence type="ECO:0000256" key="1">
    <source>
        <dbReference type="ARBA" id="ARBA00004442"/>
    </source>
</evidence>
<dbReference type="InterPro" id="IPR003423">
    <property type="entry name" value="OMP_efflux"/>
</dbReference>
<evidence type="ECO:0000256" key="6">
    <source>
        <dbReference type="ARBA" id="ARBA00023136"/>
    </source>
</evidence>
<evidence type="ECO:0008006" key="11">
    <source>
        <dbReference type="Google" id="ProtNLM"/>
    </source>
</evidence>
<evidence type="ECO:0000313" key="10">
    <source>
        <dbReference type="Proteomes" id="UP000437131"/>
    </source>
</evidence>
<dbReference type="GO" id="GO:0015562">
    <property type="term" value="F:efflux transmembrane transporter activity"/>
    <property type="evidence" value="ECO:0007669"/>
    <property type="project" value="InterPro"/>
</dbReference>
<keyword evidence="8" id="KW-1133">Transmembrane helix</keyword>
<comment type="caution">
    <text evidence="9">The sequence shown here is derived from an EMBL/GenBank/DDBJ whole genome shotgun (WGS) entry which is preliminary data.</text>
</comment>
<proteinExistence type="inferred from homology"/>
<dbReference type="PANTHER" id="PTHR30026:SF21">
    <property type="entry name" value="SLR1270 PROTEIN"/>
    <property type="match status" value="1"/>
</dbReference>
<evidence type="ECO:0000313" key="9">
    <source>
        <dbReference type="EMBL" id="MTF40239.1"/>
    </source>
</evidence>
<dbReference type="AlphaFoldDB" id="A0A844GZM4"/>
<reference evidence="9 10" key="1">
    <citation type="submission" date="2019-11" db="EMBL/GenBank/DDBJ databases">
        <title>Isolation of a new High Light Tolerant Cyanobacteria.</title>
        <authorList>
            <person name="Dobson Z."/>
            <person name="Vaughn N."/>
            <person name="Vaughn M."/>
            <person name="Fromme P."/>
            <person name="Mazor Y."/>
        </authorList>
    </citation>
    <scope>NUCLEOTIDE SEQUENCE [LARGE SCALE GENOMIC DNA]</scope>
    <source>
        <strain evidence="9 10">0216</strain>
    </source>
</reference>
<sequence length="606" mass="67696">MKIMKKFLMIYISKNKVFGGSGFNLLILTFINITTLFVTQKSLLANELLLNMADKKKEEITPFIDDQYQTIDTQEFNFSEYEKLFLSQNPSEVENSIPPDLRVNPNPLELPTTPQEVETVTIPLSLEDAIAVAKGNSQQLKIAKINLEKSQAVLDEARAALFPTLSAAVTASRREEASQGLSTEASEQDTENQIAQLESSIPAIENQLDQIDSVLEQLNPADPTVIPTIVSLLIERNNVEQNLLNAQSSLESSREALRDIKNYAGTFIDGTVSLNYNIYSPGRQATINSASEQVLINQLEVQRIENELVLNVTLAYYDLQQADQEVKINQSDVTNRQIRLEGLQLQLEAQLATRVDLLNAQVELDNSIQNLRNSQTVQQTSQRNLARLLNLPPTVTPSASDAIAMSDLWESSLEESIIMAYKNRVELQQKLAQRKSFEAQREIALAQVRPTLALFANYQMLQSYTDDPRINSLTDGNFSTGYSFGLQLNWNFFDGGAANARARQADADIARTDQEYSQEADSIRFQVERAYLQLPSQIENIDTAKQAVNRAQEAVEAAQIRFSAGVTTQTEVLDAQTRLVQAQNNLLNAVLGYNRAKAELQRAVKN</sequence>
<evidence type="ECO:0000256" key="3">
    <source>
        <dbReference type="ARBA" id="ARBA00022448"/>
    </source>
</evidence>
<feature type="transmembrane region" description="Helical" evidence="8">
    <location>
        <begin position="21"/>
        <end position="39"/>
    </location>
</feature>
<organism evidence="9 10">
    <name type="scientific">Cyanobacterium aponinum 0216</name>
    <dbReference type="NCBI Taxonomy" id="2676140"/>
    <lineage>
        <taxon>Bacteria</taxon>
        <taxon>Bacillati</taxon>
        <taxon>Cyanobacteriota</taxon>
        <taxon>Cyanophyceae</taxon>
        <taxon>Oscillatoriophycideae</taxon>
        <taxon>Chroococcales</taxon>
        <taxon>Geminocystaceae</taxon>
        <taxon>Cyanobacterium</taxon>
    </lineage>
</organism>
<keyword evidence="6 8" id="KW-0472">Membrane</keyword>
<dbReference type="GO" id="GO:1990281">
    <property type="term" value="C:efflux pump complex"/>
    <property type="evidence" value="ECO:0007669"/>
    <property type="project" value="TreeGrafter"/>
</dbReference>
<comment type="similarity">
    <text evidence="2">Belongs to the outer membrane factor (OMF) (TC 1.B.17) family.</text>
</comment>
<keyword evidence="4" id="KW-1134">Transmembrane beta strand</keyword>
<gene>
    <name evidence="9" type="ORF">GGC33_15060</name>
</gene>
<dbReference type="EMBL" id="WMIA01000023">
    <property type="protein sequence ID" value="MTF40239.1"/>
    <property type="molecule type" value="Genomic_DNA"/>
</dbReference>
<dbReference type="GO" id="GO:0015288">
    <property type="term" value="F:porin activity"/>
    <property type="evidence" value="ECO:0007669"/>
    <property type="project" value="TreeGrafter"/>
</dbReference>
<dbReference type="Gene3D" id="1.20.1600.10">
    <property type="entry name" value="Outer membrane efflux proteins (OEP)"/>
    <property type="match status" value="1"/>
</dbReference>
<evidence type="ECO:0000256" key="5">
    <source>
        <dbReference type="ARBA" id="ARBA00022692"/>
    </source>
</evidence>
<evidence type="ECO:0000256" key="2">
    <source>
        <dbReference type="ARBA" id="ARBA00007613"/>
    </source>
</evidence>
<comment type="subcellular location">
    <subcellularLocation>
        <location evidence="1">Cell outer membrane</location>
    </subcellularLocation>
</comment>
<keyword evidence="7" id="KW-0998">Cell outer membrane</keyword>
<dbReference type="InterPro" id="IPR051906">
    <property type="entry name" value="TolC-like"/>
</dbReference>
<keyword evidence="5 8" id="KW-0812">Transmembrane</keyword>
<accession>A0A844GZM4</accession>
<evidence type="ECO:0000256" key="7">
    <source>
        <dbReference type="ARBA" id="ARBA00023237"/>
    </source>
</evidence>
<dbReference type="SUPFAM" id="SSF56954">
    <property type="entry name" value="Outer membrane efflux proteins (OEP)"/>
    <property type="match status" value="1"/>
</dbReference>
<dbReference type="GO" id="GO:0009279">
    <property type="term" value="C:cell outer membrane"/>
    <property type="evidence" value="ECO:0007669"/>
    <property type="project" value="UniProtKB-SubCell"/>
</dbReference>